<sequence>MYAAGTSASSSANSFSRHTSVLRTEMQRRELRTLQQAQPDPMSPRGWTIFPPSTAGVAVLYFAISMSAHTSKMVVIPRALSSSAVMHVGSPDRKTRLHACAGSGGVCGAEVADGGEAFDLDEERGGEGGIDEGWFERGKGHEVRRAGGVGHSG</sequence>
<dbReference type="InParanoid" id="A0A5C3NUY1"/>
<reference evidence="1 2" key="1">
    <citation type="journal article" date="2019" name="Nat. Ecol. Evol.">
        <title>Megaphylogeny resolves global patterns of mushroom evolution.</title>
        <authorList>
            <person name="Varga T."/>
            <person name="Krizsan K."/>
            <person name="Foldi C."/>
            <person name="Dima B."/>
            <person name="Sanchez-Garcia M."/>
            <person name="Sanchez-Ramirez S."/>
            <person name="Szollosi G.J."/>
            <person name="Szarkandi J.G."/>
            <person name="Papp V."/>
            <person name="Albert L."/>
            <person name="Andreopoulos W."/>
            <person name="Angelini C."/>
            <person name="Antonin V."/>
            <person name="Barry K.W."/>
            <person name="Bougher N.L."/>
            <person name="Buchanan P."/>
            <person name="Buyck B."/>
            <person name="Bense V."/>
            <person name="Catcheside P."/>
            <person name="Chovatia M."/>
            <person name="Cooper J."/>
            <person name="Damon W."/>
            <person name="Desjardin D."/>
            <person name="Finy P."/>
            <person name="Geml J."/>
            <person name="Haridas S."/>
            <person name="Hughes K."/>
            <person name="Justo A."/>
            <person name="Karasinski D."/>
            <person name="Kautmanova I."/>
            <person name="Kiss B."/>
            <person name="Kocsube S."/>
            <person name="Kotiranta H."/>
            <person name="LaButti K.M."/>
            <person name="Lechner B.E."/>
            <person name="Liimatainen K."/>
            <person name="Lipzen A."/>
            <person name="Lukacs Z."/>
            <person name="Mihaltcheva S."/>
            <person name="Morgado L.N."/>
            <person name="Niskanen T."/>
            <person name="Noordeloos M.E."/>
            <person name="Ohm R.A."/>
            <person name="Ortiz-Santana B."/>
            <person name="Ovrebo C."/>
            <person name="Racz N."/>
            <person name="Riley R."/>
            <person name="Savchenko A."/>
            <person name="Shiryaev A."/>
            <person name="Soop K."/>
            <person name="Spirin V."/>
            <person name="Szebenyi C."/>
            <person name="Tomsovsky M."/>
            <person name="Tulloss R.E."/>
            <person name="Uehling J."/>
            <person name="Grigoriev I.V."/>
            <person name="Vagvolgyi C."/>
            <person name="Papp T."/>
            <person name="Martin F.M."/>
            <person name="Miettinen O."/>
            <person name="Hibbett D.S."/>
            <person name="Nagy L.G."/>
        </authorList>
    </citation>
    <scope>NUCLEOTIDE SEQUENCE [LARGE SCALE GENOMIC DNA]</scope>
    <source>
        <strain evidence="1 2">HHB13444</strain>
    </source>
</reference>
<accession>A0A5C3NUY1</accession>
<dbReference type="AlphaFoldDB" id="A0A5C3NUY1"/>
<gene>
    <name evidence="1" type="ORF">K466DRAFT_372983</name>
</gene>
<keyword evidence="2" id="KW-1185">Reference proteome</keyword>
<proteinExistence type="predicted"/>
<protein>
    <submittedName>
        <fullName evidence="1">Uncharacterized protein</fullName>
    </submittedName>
</protein>
<name>A0A5C3NUY1_9APHY</name>
<dbReference type="Proteomes" id="UP000308197">
    <property type="component" value="Unassembled WGS sequence"/>
</dbReference>
<evidence type="ECO:0000313" key="2">
    <source>
        <dbReference type="Proteomes" id="UP000308197"/>
    </source>
</evidence>
<organism evidence="1 2">
    <name type="scientific">Polyporus arcularius HHB13444</name>
    <dbReference type="NCBI Taxonomy" id="1314778"/>
    <lineage>
        <taxon>Eukaryota</taxon>
        <taxon>Fungi</taxon>
        <taxon>Dikarya</taxon>
        <taxon>Basidiomycota</taxon>
        <taxon>Agaricomycotina</taxon>
        <taxon>Agaricomycetes</taxon>
        <taxon>Polyporales</taxon>
        <taxon>Polyporaceae</taxon>
        <taxon>Polyporus</taxon>
    </lineage>
</organism>
<evidence type="ECO:0000313" key="1">
    <source>
        <dbReference type="EMBL" id="TFK80589.1"/>
    </source>
</evidence>
<dbReference type="EMBL" id="ML211743">
    <property type="protein sequence ID" value="TFK80589.1"/>
    <property type="molecule type" value="Genomic_DNA"/>
</dbReference>